<protein>
    <submittedName>
        <fullName evidence="1">Uncharacterized protein</fullName>
    </submittedName>
</protein>
<gene>
    <name evidence="1" type="ORF">QQZ08_005117</name>
</gene>
<dbReference type="EMBL" id="JAZAVK010000042">
    <property type="protein sequence ID" value="KAK7428360.1"/>
    <property type="molecule type" value="Genomic_DNA"/>
</dbReference>
<reference evidence="1 2" key="1">
    <citation type="journal article" date="2025" name="Microbiol. Resour. Announc.">
        <title>Draft genome sequences for Neonectria magnoliae and Neonectria punicea, canker pathogens of Liriodendron tulipifera and Acer saccharum in West Virginia.</title>
        <authorList>
            <person name="Petronek H.M."/>
            <person name="Kasson M.T."/>
            <person name="Metheny A.M."/>
            <person name="Stauder C.M."/>
            <person name="Lovett B."/>
            <person name="Lynch S.C."/>
            <person name="Garnas J.R."/>
            <person name="Kasson L.R."/>
            <person name="Stajich J.E."/>
        </authorList>
    </citation>
    <scope>NUCLEOTIDE SEQUENCE [LARGE SCALE GENOMIC DNA]</scope>
    <source>
        <strain evidence="1 2">NRRL 64651</strain>
    </source>
</reference>
<dbReference type="Proteomes" id="UP001498421">
    <property type="component" value="Unassembled WGS sequence"/>
</dbReference>
<name>A0ABR1I5T4_9HYPO</name>
<accession>A0ABR1I5T4</accession>
<comment type="caution">
    <text evidence="1">The sequence shown here is derived from an EMBL/GenBank/DDBJ whole genome shotgun (WGS) entry which is preliminary data.</text>
</comment>
<organism evidence="1 2">
    <name type="scientific">Neonectria magnoliae</name>
    <dbReference type="NCBI Taxonomy" id="2732573"/>
    <lineage>
        <taxon>Eukaryota</taxon>
        <taxon>Fungi</taxon>
        <taxon>Dikarya</taxon>
        <taxon>Ascomycota</taxon>
        <taxon>Pezizomycotina</taxon>
        <taxon>Sordariomycetes</taxon>
        <taxon>Hypocreomycetidae</taxon>
        <taxon>Hypocreales</taxon>
        <taxon>Nectriaceae</taxon>
        <taxon>Neonectria</taxon>
    </lineage>
</organism>
<evidence type="ECO:0000313" key="2">
    <source>
        <dbReference type="Proteomes" id="UP001498421"/>
    </source>
</evidence>
<proteinExistence type="predicted"/>
<keyword evidence="2" id="KW-1185">Reference proteome</keyword>
<evidence type="ECO:0000313" key="1">
    <source>
        <dbReference type="EMBL" id="KAK7428360.1"/>
    </source>
</evidence>
<sequence length="95" mass="11070">MRWWFRASDHQVKIILLAKFERSTRSIIIEKYIEVPQIRPGATRTRAAARAMQLEPTCTQVITITEDPSNWGLCDLSFTSYSYDNHVKKKEKAIL</sequence>